<feature type="region of interest" description="Disordered" evidence="1">
    <location>
        <begin position="15"/>
        <end position="70"/>
    </location>
</feature>
<dbReference type="InterPro" id="IPR025227">
    <property type="entry name" value="DUF4169"/>
</dbReference>
<feature type="compositionally biased region" description="Basic and acidic residues" evidence="1">
    <location>
        <begin position="16"/>
        <end position="25"/>
    </location>
</feature>
<dbReference type="RefSeq" id="WP_070148676.1">
    <property type="nucleotide sequence ID" value="NZ_AP023268.1"/>
</dbReference>
<accession>A0A1S2DTU0</accession>
<comment type="caution">
    <text evidence="2">The sequence shown here is derived from an EMBL/GenBank/DDBJ whole genome shotgun (WGS) entry which is preliminary data.</text>
</comment>
<evidence type="ECO:0000313" key="2">
    <source>
        <dbReference type="EMBL" id="MUZ75238.1"/>
    </source>
</evidence>
<name>A0A1S2DTU0_AGRVI</name>
<evidence type="ECO:0000256" key="1">
    <source>
        <dbReference type="SAM" id="MobiDB-lite"/>
    </source>
</evidence>
<dbReference type="Pfam" id="PF13770">
    <property type="entry name" value="DUF4169"/>
    <property type="match status" value="1"/>
</dbReference>
<feature type="compositionally biased region" description="Pro residues" evidence="1">
    <location>
        <begin position="61"/>
        <end position="70"/>
    </location>
</feature>
<dbReference type="AlphaFoldDB" id="A0A1S2DTU0"/>
<organism evidence="2 3">
    <name type="scientific">Agrobacterium vitis</name>
    <name type="common">Rhizobium vitis</name>
    <dbReference type="NCBI Taxonomy" id="373"/>
    <lineage>
        <taxon>Bacteria</taxon>
        <taxon>Pseudomonadati</taxon>
        <taxon>Pseudomonadota</taxon>
        <taxon>Alphaproteobacteria</taxon>
        <taxon>Hyphomicrobiales</taxon>
        <taxon>Rhizobiaceae</taxon>
        <taxon>Rhizobium/Agrobacterium group</taxon>
        <taxon>Agrobacterium</taxon>
    </lineage>
</organism>
<evidence type="ECO:0000313" key="3">
    <source>
        <dbReference type="Proteomes" id="UP000477951"/>
    </source>
</evidence>
<dbReference type="Proteomes" id="UP000477951">
    <property type="component" value="Unassembled WGS sequence"/>
</dbReference>
<proteinExistence type="predicted"/>
<sequence>MSGEVVNLRQVRKAKARTEKEKIADQNRVSFGRSKAEKNLTSALNDKARAALDNSKLEPKPANPTPDEPG</sequence>
<feature type="compositionally biased region" description="Basic and acidic residues" evidence="1">
    <location>
        <begin position="46"/>
        <end position="59"/>
    </location>
</feature>
<dbReference type="EMBL" id="WPHR01000025">
    <property type="protein sequence ID" value="MUZ75238.1"/>
    <property type="molecule type" value="Genomic_DNA"/>
</dbReference>
<reference evidence="2 3" key="1">
    <citation type="submission" date="2019-12" db="EMBL/GenBank/DDBJ databases">
        <title>Whole-genome sequencing of Allorhizobium vitis.</title>
        <authorList>
            <person name="Gan H.M."/>
            <person name="Szegedi E."/>
            <person name="Burr T."/>
            <person name="Savka M.A."/>
        </authorList>
    </citation>
    <scope>NUCLEOTIDE SEQUENCE [LARGE SCALE GENOMIC DNA]</scope>
    <source>
        <strain evidence="2 3">CG516</strain>
    </source>
</reference>
<protein>
    <submittedName>
        <fullName evidence="2">DUF4169 family protein</fullName>
    </submittedName>
</protein>
<gene>
    <name evidence="2" type="ORF">GOZ90_21345</name>
</gene>